<protein>
    <submittedName>
        <fullName evidence="1">Uncharacterized protein</fullName>
    </submittedName>
</protein>
<reference evidence="1" key="2">
    <citation type="submission" date="2021-08" db="EMBL/GenBank/DDBJ databases">
        <authorList>
            <person name="Tani A."/>
            <person name="Ola A."/>
            <person name="Ogura Y."/>
            <person name="Katsura K."/>
            <person name="Hayashi T."/>
        </authorList>
    </citation>
    <scope>NUCLEOTIDE SEQUENCE</scope>
    <source>
        <strain evidence="1">DSM 23674</strain>
    </source>
</reference>
<dbReference type="Proteomes" id="UP001055101">
    <property type="component" value="Unassembled WGS sequence"/>
</dbReference>
<keyword evidence="2" id="KW-1185">Reference proteome</keyword>
<evidence type="ECO:0000313" key="1">
    <source>
        <dbReference type="EMBL" id="GJE56166.1"/>
    </source>
</evidence>
<dbReference type="RefSeq" id="WP_147815188.1">
    <property type="nucleotide sequence ID" value="NZ_BPRA01000011.1"/>
</dbReference>
<comment type="caution">
    <text evidence="1">The sequence shown here is derived from an EMBL/GenBank/DDBJ whole genome shotgun (WGS) entry which is preliminary data.</text>
</comment>
<evidence type="ECO:0000313" key="2">
    <source>
        <dbReference type="Proteomes" id="UP001055101"/>
    </source>
</evidence>
<sequence length="66" mass="7083">MADDDTAPADKLSEINTLLAEWTARSAGDSEMLIHRLEGMGYAVSGKSEDEIAEILKKPPTRPPAA</sequence>
<organism evidence="1 2">
    <name type="scientific">Methylobacterium thuringiense</name>
    <dbReference type="NCBI Taxonomy" id="1003091"/>
    <lineage>
        <taxon>Bacteria</taxon>
        <taxon>Pseudomonadati</taxon>
        <taxon>Pseudomonadota</taxon>
        <taxon>Alphaproteobacteria</taxon>
        <taxon>Hyphomicrobiales</taxon>
        <taxon>Methylobacteriaceae</taxon>
        <taxon>Methylobacterium</taxon>
    </lineage>
</organism>
<name>A0ABQ4TNC4_9HYPH</name>
<accession>A0ABQ4TNC4</accession>
<gene>
    <name evidence="1" type="ORF">EKPJFOCH_2665</name>
</gene>
<proteinExistence type="predicted"/>
<dbReference type="EMBL" id="BPRA01000011">
    <property type="protein sequence ID" value="GJE56166.1"/>
    <property type="molecule type" value="Genomic_DNA"/>
</dbReference>
<reference evidence="1" key="1">
    <citation type="journal article" date="2021" name="Front. Microbiol.">
        <title>Comprehensive Comparative Genomics and Phenotyping of Methylobacterium Species.</title>
        <authorList>
            <person name="Alessa O."/>
            <person name="Ogura Y."/>
            <person name="Fujitani Y."/>
            <person name="Takami H."/>
            <person name="Hayashi T."/>
            <person name="Sahin N."/>
            <person name="Tani A."/>
        </authorList>
    </citation>
    <scope>NUCLEOTIDE SEQUENCE</scope>
    <source>
        <strain evidence="1">DSM 23674</strain>
    </source>
</reference>